<dbReference type="Gene3D" id="1.10.510.10">
    <property type="entry name" value="Transferase(Phosphotransferase) domain 1"/>
    <property type="match status" value="1"/>
</dbReference>
<keyword evidence="4" id="KW-0418">Kinase</keyword>
<dbReference type="InterPro" id="IPR000719">
    <property type="entry name" value="Prot_kinase_dom"/>
</dbReference>
<dbReference type="PROSITE" id="PS00108">
    <property type="entry name" value="PROTEIN_KINASE_ST"/>
    <property type="match status" value="1"/>
</dbReference>
<accession>A0ABD3M2P8</accession>
<evidence type="ECO:0000256" key="2">
    <source>
        <dbReference type="ARBA" id="ARBA00022679"/>
    </source>
</evidence>
<evidence type="ECO:0000256" key="1">
    <source>
        <dbReference type="ARBA" id="ARBA00022527"/>
    </source>
</evidence>
<dbReference type="EMBL" id="JALLBG020000276">
    <property type="protein sequence ID" value="KAL3757019.1"/>
    <property type="molecule type" value="Genomic_DNA"/>
</dbReference>
<dbReference type="PROSITE" id="PS50011">
    <property type="entry name" value="PROTEIN_KINASE_DOM"/>
    <property type="match status" value="1"/>
</dbReference>
<gene>
    <name evidence="7" type="ORF">ACHAWU_005505</name>
</gene>
<feature type="domain" description="Protein kinase" evidence="6">
    <location>
        <begin position="1"/>
        <end position="134"/>
    </location>
</feature>
<dbReference type="GO" id="GO:0005524">
    <property type="term" value="F:ATP binding"/>
    <property type="evidence" value="ECO:0007669"/>
    <property type="project" value="UniProtKB-KW"/>
</dbReference>
<dbReference type="InterPro" id="IPR011009">
    <property type="entry name" value="Kinase-like_dom_sf"/>
</dbReference>
<name>A0ABD3M2P8_9STRA</name>
<sequence length="134" mass="15011">MSHLNSLGIIHYDVKPANIMFDSLMIVKIIDFGWSKTTVGAMPDGSVHCSLKGGTVSYKPPEGYDLVGTISNKVDVWATGITFYQMIYGKVPFGAGISHDDYIAQHREIHRDGFEFPTHITMTEIRKRFIKSCL</sequence>
<evidence type="ECO:0000313" key="8">
    <source>
        <dbReference type="Proteomes" id="UP001530293"/>
    </source>
</evidence>
<keyword evidence="2" id="KW-0808">Transferase</keyword>
<evidence type="ECO:0000256" key="4">
    <source>
        <dbReference type="ARBA" id="ARBA00022777"/>
    </source>
</evidence>
<keyword evidence="1" id="KW-0723">Serine/threonine-protein kinase</keyword>
<evidence type="ECO:0000259" key="6">
    <source>
        <dbReference type="PROSITE" id="PS50011"/>
    </source>
</evidence>
<evidence type="ECO:0000256" key="5">
    <source>
        <dbReference type="ARBA" id="ARBA00022840"/>
    </source>
</evidence>
<keyword evidence="5" id="KW-0067">ATP-binding</keyword>
<keyword evidence="8" id="KW-1185">Reference proteome</keyword>
<dbReference type="PANTHER" id="PTHR22974">
    <property type="entry name" value="MIXED LINEAGE PROTEIN KINASE"/>
    <property type="match status" value="1"/>
</dbReference>
<dbReference type="SUPFAM" id="SSF56112">
    <property type="entry name" value="Protein kinase-like (PK-like)"/>
    <property type="match status" value="1"/>
</dbReference>
<organism evidence="7 8">
    <name type="scientific">Discostella pseudostelligera</name>
    <dbReference type="NCBI Taxonomy" id="259834"/>
    <lineage>
        <taxon>Eukaryota</taxon>
        <taxon>Sar</taxon>
        <taxon>Stramenopiles</taxon>
        <taxon>Ochrophyta</taxon>
        <taxon>Bacillariophyta</taxon>
        <taxon>Coscinodiscophyceae</taxon>
        <taxon>Thalassiosirophycidae</taxon>
        <taxon>Stephanodiscales</taxon>
        <taxon>Stephanodiscaceae</taxon>
        <taxon>Discostella</taxon>
    </lineage>
</organism>
<dbReference type="PANTHER" id="PTHR22974:SF23">
    <property type="entry name" value="TOUSLED-LIKE KINASE, ISOFORM G"/>
    <property type="match status" value="1"/>
</dbReference>
<feature type="non-terminal residue" evidence="7">
    <location>
        <position position="134"/>
    </location>
</feature>
<dbReference type="AlphaFoldDB" id="A0ABD3M2P8"/>
<dbReference type="InterPro" id="IPR008271">
    <property type="entry name" value="Ser/Thr_kinase_AS"/>
</dbReference>
<reference evidence="7 8" key="1">
    <citation type="submission" date="2024-10" db="EMBL/GenBank/DDBJ databases">
        <title>Updated reference genomes for cyclostephanoid diatoms.</title>
        <authorList>
            <person name="Roberts W.R."/>
            <person name="Alverson A.J."/>
        </authorList>
    </citation>
    <scope>NUCLEOTIDE SEQUENCE [LARGE SCALE GENOMIC DNA]</scope>
    <source>
        <strain evidence="7 8">AJA232-27</strain>
    </source>
</reference>
<comment type="caution">
    <text evidence="7">The sequence shown here is derived from an EMBL/GenBank/DDBJ whole genome shotgun (WGS) entry which is preliminary data.</text>
</comment>
<dbReference type="Pfam" id="PF00069">
    <property type="entry name" value="Pkinase"/>
    <property type="match status" value="1"/>
</dbReference>
<evidence type="ECO:0000313" key="7">
    <source>
        <dbReference type="EMBL" id="KAL3757019.1"/>
    </source>
</evidence>
<protein>
    <recommendedName>
        <fullName evidence="6">Protein kinase domain-containing protein</fullName>
    </recommendedName>
</protein>
<evidence type="ECO:0000256" key="3">
    <source>
        <dbReference type="ARBA" id="ARBA00022741"/>
    </source>
</evidence>
<proteinExistence type="predicted"/>
<keyword evidence="3" id="KW-0547">Nucleotide-binding</keyword>
<dbReference type="Proteomes" id="UP001530293">
    <property type="component" value="Unassembled WGS sequence"/>
</dbReference>
<dbReference type="GO" id="GO:0004674">
    <property type="term" value="F:protein serine/threonine kinase activity"/>
    <property type="evidence" value="ECO:0007669"/>
    <property type="project" value="UniProtKB-KW"/>
</dbReference>